<accession>A0A3B0WQ10</accession>
<dbReference type="Pfam" id="PF13181">
    <property type="entry name" value="TPR_8"/>
    <property type="match status" value="1"/>
</dbReference>
<dbReference type="Pfam" id="PF14559">
    <property type="entry name" value="TPR_19"/>
    <property type="match status" value="1"/>
</dbReference>
<dbReference type="PANTHER" id="PTHR12558">
    <property type="entry name" value="CELL DIVISION CYCLE 16,23,27"/>
    <property type="match status" value="1"/>
</dbReference>
<dbReference type="EMBL" id="UOFA01000228">
    <property type="protein sequence ID" value="VAW45794.1"/>
    <property type="molecule type" value="Genomic_DNA"/>
</dbReference>
<dbReference type="PROSITE" id="PS50005">
    <property type="entry name" value="TPR"/>
    <property type="match status" value="2"/>
</dbReference>
<feature type="non-terminal residue" evidence="1">
    <location>
        <position position="566"/>
    </location>
</feature>
<reference evidence="1" key="1">
    <citation type="submission" date="2018-06" db="EMBL/GenBank/DDBJ databases">
        <authorList>
            <person name="Zhirakovskaya E."/>
        </authorList>
    </citation>
    <scope>NUCLEOTIDE SEQUENCE</scope>
</reference>
<dbReference type="InterPro" id="IPR011990">
    <property type="entry name" value="TPR-like_helical_dom_sf"/>
</dbReference>
<dbReference type="AlphaFoldDB" id="A0A3B0WQ10"/>
<dbReference type="Pfam" id="PF12895">
    <property type="entry name" value="ANAPC3"/>
    <property type="match status" value="1"/>
</dbReference>
<dbReference type="SUPFAM" id="SSF48452">
    <property type="entry name" value="TPR-like"/>
    <property type="match status" value="2"/>
</dbReference>
<name>A0A3B0WQ10_9ZZZZ</name>
<proteinExistence type="predicted"/>
<dbReference type="PANTHER" id="PTHR12558:SF13">
    <property type="entry name" value="CELL DIVISION CYCLE PROTEIN 27 HOMOLOG"/>
    <property type="match status" value="1"/>
</dbReference>
<organism evidence="1">
    <name type="scientific">hydrothermal vent metagenome</name>
    <dbReference type="NCBI Taxonomy" id="652676"/>
    <lineage>
        <taxon>unclassified sequences</taxon>
        <taxon>metagenomes</taxon>
        <taxon>ecological metagenomes</taxon>
    </lineage>
</organism>
<evidence type="ECO:0000313" key="1">
    <source>
        <dbReference type="EMBL" id="VAW45794.1"/>
    </source>
</evidence>
<sequence length="566" mass="64083">MSQIETIKELHNKGEYQQAIKGYQEILANEPNNDEAHFGLAHASSQTQQLELALEHAKQAVNLNPNSDRFLQFKGQMLLANQQIDEALQAFKRSIKENPNLFYSYLAVGDIYAIKNESKKAKENYKLALKVHHDGIPAIVKLSRLLLIEGDYAGAEDLLQQAELQFPTDPSLKLQMGIMRLEQDESGFAELYFKKLLEDEPDNHVAKAYLGISLQHSDPQQANQVITELLNKQIQIPELMTAVGLSYANNGSYQKAIQYLTPVCQSGLAYPSWLMALAQAYAGNLQPNSAMGVLNEVLKRGDNSRALLMLGQIHQVNNNYPTAIKTFRKVSKDSKDYSQSLLMQAECHYANADYAAVVKQLEPLLQEKPDHNTAIKLKLNALSQLDQFDTALAVIDSIDSNKQVKEFNQLMHLYAGLLLDEKQQYDQAWQHFSAIEPHKVFEIPLLNGDEEKTVQQFTSNPADSVFKFVFTDPATGHHDFINWILENDITPLIDRFTTKSRGDVFSEQWTVKMLDDLSEAQIHFLRKKYLKHLNQVINTDTNAVADFMPLSLINLATIKRIFPQAH</sequence>
<gene>
    <name evidence="1" type="ORF">MNBD_GAMMA02-934</name>
</gene>
<dbReference type="InterPro" id="IPR019734">
    <property type="entry name" value="TPR_rpt"/>
</dbReference>
<dbReference type="Gene3D" id="1.25.40.10">
    <property type="entry name" value="Tetratricopeptide repeat domain"/>
    <property type="match status" value="3"/>
</dbReference>
<dbReference type="SMART" id="SM00028">
    <property type="entry name" value="TPR"/>
    <property type="match status" value="8"/>
</dbReference>
<protein>
    <submittedName>
        <fullName evidence="1">Uncharacterized protein</fullName>
    </submittedName>
</protein>